<proteinExistence type="predicted"/>
<protein>
    <submittedName>
        <fullName evidence="1">Uncharacterized protein DUF4238</fullName>
    </submittedName>
</protein>
<dbReference type="Proteomes" id="UP000291097">
    <property type="component" value="Unassembled WGS sequence"/>
</dbReference>
<gene>
    <name evidence="1" type="ORF">BDK88_4224</name>
</gene>
<sequence length="379" mass="43175">MPERKNQHYVPQHYLRAWAANGQLNIFHLESGGIFSEGTDSVCARNYFYGNPPVVEEELANLEGYHARPLNGLRQGDNLPDFSDQYVQLLLSFVTTQRTRTKATKEDIRDGDDFIRDAVREDLEADRYEDRITWKSDLTEDEKEDALVDASLLGTHHYLISLGIFGYIGISDLEGIMLRNVTDREFIVSDVPVVHDIPQYSREQGIVPAGLANRGLQIFCPIDRNRILLLYDPEVYRFDANSRKQVLIKSPDVVDELNLLQFHNAESIVMFDSSSEDYIRGLHVRIDEVRRREEITVPLEVESGKKEVVNKVPAYQVPKLSPSLPGCTTMAHLPYAKQRPNCRSTEAQNLARRTFNETGTPDLGLITSIRVLEELLDLS</sequence>
<evidence type="ECO:0000313" key="1">
    <source>
        <dbReference type="EMBL" id="RZV05201.1"/>
    </source>
</evidence>
<dbReference type="EMBL" id="SHMP01000010">
    <property type="protein sequence ID" value="RZV05201.1"/>
    <property type="molecule type" value="Genomic_DNA"/>
</dbReference>
<comment type="caution">
    <text evidence="1">The sequence shown here is derived from an EMBL/GenBank/DDBJ whole genome shotgun (WGS) entry which is preliminary data.</text>
</comment>
<dbReference type="AlphaFoldDB" id="A0A482Y162"/>
<dbReference type="RefSeq" id="WP_130501918.1">
    <property type="nucleotide sequence ID" value="NZ_SHMP01000010.1"/>
</dbReference>
<evidence type="ECO:0000313" key="2">
    <source>
        <dbReference type="Proteomes" id="UP000291097"/>
    </source>
</evidence>
<dbReference type="OrthoDB" id="202624at2157"/>
<name>A0A482Y162_9EURY</name>
<reference evidence="1 2" key="1">
    <citation type="submission" date="2019-02" db="EMBL/GenBank/DDBJ databases">
        <title>Genomic Encyclopedia of Archaeal and Bacterial Type Strains, Phase II (KMG-II): from individual species to whole genera.</title>
        <authorList>
            <person name="Goeker M."/>
        </authorList>
    </citation>
    <scope>NUCLEOTIDE SEQUENCE [LARGE SCALE GENOMIC DNA]</scope>
    <source>
        <strain evidence="1 2">DSM 18328</strain>
    </source>
</reference>
<dbReference type="Pfam" id="PF14022">
    <property type="entry name" value="DUF4238"/>
    <property type="match status" value="1"/>
</dbReference>
<dbReference type="InterPro" id="IPR025332">
    <property type="entry name" value="DUF4238"/>
</dbReference>
<accession>A0A482Y162</accession>
<organism evidence="1 2">
    <name type="scientific">Natrinema hispanicum</name>
    <dbReference type="NCBI Taxonomy" id="392421"/>
    <lineage>
        <taxon>Archaea</taxon>
        <taxon>Methanobacteriati</taxon>
        <taxon>Methanobacteriota</taxon>
        <taxon>Stenosarchaea group</taxon>
        <taxon>Halobacteria</taxon>
        <taxon>Halobacteriales</taxon>
        <taxon>Natrialbaceae</taxon>
        <taxon>Natrinema</taxon>
    </lineage>
</organism>